<sequence>MVVDVVNSQKCTSTDPIIKVYGSLPSDSIVSTSQSPISVYIAGACLNPGTDSVMCGAGFYFGQNNKFNSTWRVYGPGPSVNRAVTMAVWFLVRDFPDRNLLIHTKSQFIVEALTLHAESNMKRNWTCANGDLLRAITIVVRGRSVPIHLILLQPQASNGHYDEALKLANMGA</sequence>
<proteinExistence type="predicted"/>
<dbReference type="InterPro" id="IPR036397">
    <property type="entry name" value="RNaseH_sf"/>
</dbReference>
<protein>
    <recommendedName>
        <fullName evidence="3">RNase H type-1 domain-containing protein</fullName>
    </recommendedName>
</protein>
<organism evidence="1 2">
    <name type="scientific">Gymnopus androsaceus JB14</name>
    <dbReference type="NCBI Taxonomy" id="1447944"/>
    <lineage>
        <taxon>Eukaryota</taxon>
        <taxon>Fungi</taxon>
        <taxon>Dikarya</taxon>
        <taxon>Basidiomycota</taxon>
        <taxon>Agaricomycotina</taxon>
        <taxon>Agaricomycetes</taxon>
        <taxon>Agaricomycetidae</taxon>
        <taxon>Agaricales</taxon>
        <taxon>Marasmiineae</taxon>
        <taxon>Omphalotaceae</taxon>
        <taxon>Gymnopus</taxon>
    </lineage>
</organism>
<feature type="non-terminal residue" evidence="1">
    <location>
        <position position="172"/>
    </location>
</feature>
<evidence type="ECO:0000313" key="1">
    <source>
        <dbReference type="EMBL" id="KAE9398120.1"/>
    </source>
</evidence>
<keyword evidence="2" id="KW-1185">Reference proteome</keyword>
<evidence type="ECO:0008006" key="3">
    <source>
        <dbReference type="Google" id="ProtNLM"/>
    </source>
</evidence>
<dbReference type="Gene3D" id="3.30.420.10">
    <property type="entry name" value="Ribonuclease H-like superfamily/Ribonuclease H"/>
    <property type="match status" value="1"/>
</dbReference>
<dbReference type="SUPFAM" id="SSF53098">
    <property type="entry name" value="Ribonuclease H-like"/>
    <property type="match status" value="1"/>
</dbReference>
<dbReference type="AlphaFoldDB" id="A0A6A4HK95"/>
<accession>A0A6A4HK95</accession>
<reference evidence="1" key="1">
    <citation type="journal article" date="2019" name="Environ. Microbiol.">
        <title>Fungal ecological strategies reflected in gene transcription - a case study of two litter decomposers.</title>
        <authorList>
            <person name="Barbi F."/>
            <person name="Kohler A."/>
            <person name="Barry K."/>
            <person name="Baskaran P."/>
            <person name="Daum C."/>
            <person name="Fauchery L."/>
            <person name="Ihrmark K."/>
            <person name="Kuo A."/>
            <person name="LaButti K."/>
            <person name="Lipzen A."/>
            <person name="Morin E."/>
            <person name="Grigoriev I.V."/>
            <person name="Henrissat B."/>
            <person name="Lindahl B."/>
            <person name="Martin F."/>
        </authorList>
    </citation>
    <scope>NUCLEOTIDE SEQUENCE</scope>
    <source>
        <strain evidence="1">JB14</strain>
    </source>
</reference>
<name>A0A6A4HK95_9AGAR</name>
<evidence type="ECO:0000313" key="2">
    <source>
        <dbReference type="Proteomes" id="UP000799118"/>
    </source>
</evidence>
<dbReference type="GO" id="GO:0003676">
    <property type="term" value="F:nucleic acid binding"/>
    <property type="evidence" value="ECO:0007669"/>
    <property type="project" value="InterPro"/>
</dbReference>
<dbReference type="OrthoDB" id="2898134at2759"/>
<dbReference type="Proteomes" id="UP000799118">
    <property type="component" value="Unassembled WGS sequence"/>
</dbReference>
<dbReference type="EMBL" id="ML769487">
    <property type="protein sequence ID" value="KAE9398120.1"/>
    <property type="molecule type" value="Genomic_DNA"/>
</dbReference>
<gene>
    <name evidence="1" type="ORF">BT96DRAFT_822408</name>
</gene>
<dbReference type="InterPro" id="IPR012337">
    <property type="entry name" value="RNaseH-like_sf"/>
</dbReference>